<dbReference type="KEGG" id="nss:113427959"/>
<evidence type="ECO:0000256" key="1">
    <source>
        <dbReference type="RuleBase" id="RU367089"/>
    </source>
</evidence>
<dbReference type="GeneID" id="113427959"/>
<dbReference type="KEGG" id="nss:113427964"/>
<comment type="subcellular location">
    <subcellularLocation>
        <location evidence="1">Membrane</location>
        <topology evidence="1">Multi-pass membrane protein</topology>
    </subcellularLocation>
</comment>
<feature type="transmembrane region" description="Helical" evidence="1">
    <location>
        <begin position="137"/>
        <end position="165"/>
    </location>
</feature>
<feature type="transmembrane region" description="Helical" evidence="1">
    <location>
        <begin position="315"/>
        <end position="332"/>
    </location>
</feature>
<gene>
    <name evidence="3" type="primary">LOC113427959</name>
    <name evidence="4" type="synonym">LOC113427964</name>
</gene>
<accession>A0A6J1VT71</accession>
<sequence>MGSQVLQILRQGVWASLTGGWFFDPHQSTFSNCFHLYTWIFLLILPFLLYMLVTQFFLGQALSAINLLPPSQSFFKLHFSWQGHNWIIAYSRPVYFCVACLLIWLLDLCARIGPFPPIALYDVTLFSTDFFYCTRDVAIVFTLCFPAIFLFGLLPQVNTCFMYLLEQVEMNIFGGTAATSPLTALFALLRSILVAGLLYGFCLGAIKVPWGDQHVPVLFSVFCGILVSLSYHLSRQSSDPTILWSFIRTKLFPEFDNRNVDNPPVGVKDPLPEKLRNSLREILHSDFVMCFIIAVLTFAISASTVFIALESVLGYVLYALAGLVGFVTHYLVPQLRKQLPWFCLSQPVLKPREYSQFEVRSAAELMWFEKLYAWLQCVEKYVIYPAVVLNALTIDAHWASSPRQEKLCIPCRALLLTVAGMKLLRSSFCCPPQQYVTLGFTVLFFQFDYKQYSEGFLTDYFIMSILFSKLWDLLYKLRFVLTYIAPWQITWGSAFHAFAQPFAVPHSAMLFLQAVLSALFSTPLNPLLGSAVFIMSYARPVKFWERDYK</sequence>
<comment type="caution">
    <text evidence="1">Lacks conserved residue(s) required for the propagation of feature annotation.</text>
</comment>
<feature type="transmembrane region" description="Helical" evidence="1">
    <location>
        <begin position="214"/>
        <end position="233"/>
    </location>
</feature>
<comment type="similarity">
    <text evidence="1">Belongs to the pecanex family.</text>
</comment>
<reference evidence="3 4" key="1">
    <citation type="submission" date="2025-04" db="UniProtKB">
        <authorList>
            <consortium name="RefSeq"/>
        </authorList>
    </citation>
    <scope>IDENTIFICATION</scope>
</reference>
<protein>
    <recommendedName>
        <fullName evidence="1">Pecanex-like protein</fullName>
    </recommendedName>
</protein>
<feature type="transmembrane region" description="Helical" evidence="1">
    <location>
        <begin position="511"/>
        <end position="538"/>
    </location>
</feature>
<keyword evidence="1" id="KW-0472">Membrane</keyword>
<feature type="transmembrane region" description="Helical" evidence="1">
    <location>
        <begin position="479"/>
        <end position="499"/>
    </location>
</feature>
<dbReference type="AlphaFoldDB" id="A0A6J1VT71"/>
<dbReference type="RefSeq" id="XP_026546295.1">
    <property type="nucleotide sequence ID" value="XM_026690510.1"/>
</dbReference>
<keyword evidence="1" id="KW-1133">Transmembrane helix</keyword>
<name>A0A6J1VT71_9SAUR</name>
<evidence type="ECO:0000313" key="2">
    <source>
        <dbReference type="Proteomes" id="UP000504612"/>
    </source>
</evidence>
<organism evidence="2 3">
    <name type="scientific">Notechis scutatus</name>
    <name type="common">mainland tiger snake</name>
    <dbReference type="NCBI Taxonomy" id="8663"/>
    <lineage>
        <taxon>Eukaryota</taxon>
        <taxon>Metazoa</taxon>
        <taxon>Chordata</taxon>
        <taxon>Craniata</taxon>
        <taxon>Vertebrata</taxon>
        <taxon>Euteleostomi</taxon>
        <taxon>Lepidosauria</taxon>
        <taxon>Squamata</taxon>
        <taxon>Bifurcata</taxon>
        <taxon>Unidentata</taxon>
        <taxon>Episquamata</taxon>
        <taxon>Toxicofera</taxon>
        <taxon>Serpentes</taxon>
        <taxon>Colubroidea</taxon>
        <taxon>Elapidae</taxon>
        <taxon>Hydrophiinae</taxon>
        <taxon>Notechis</taxon>
    </lineage>
</organism>
<feature type="transmembrane region" description="Helical" evidence="1">
    <location>
        <begin position="36"/>
        <end position="65"/>
    </location>
</feature>
<dbReference type="Proteomes" id="UP000504612">
    <property type="component" value="Unplaced"/>
</dbReference>
<keyword evidence="2" id="KW-1185">Reference proteome</keyword>
<feature type="transmembrane region" description="Helical" evidence="1">
    <location>
        <begin position="287"/>
        <end position="309"/>
    </location>
</feature>
<dbReference type="InterPro" id="IPR039797">
    <property type="entry name" value="Pecanex"/>
</dbReference>
<dbReference type="PANTHER" id="PTHR12372">
    <property type="entry name" value="PECANEX"/>
    <property type="match status" value="1"/>
</dbReference>
<proteinExistence type="inferred from homology"/>
<dbReference type="PANTHER" id="PTHR12372:SF4">
    <property type="entry name" value="PECANEX-LIKE PROTEIN 3"/>
    <property type="match status" value="1"/>
</dbReference>
<keyword evidence="1" id="KW-0812">Transmembrane</keyword>
<feature type="transmembrane region" description="Helical" evidence="1">
    <location>
        <begin position="86"/>
        <end position="106"/>
    </location>
</feature>
<evidence type="ECO:0000313" key="3">
    <source>
        <dbReference type="RefSeq" id="XP_026546290.1"/>
    </source>
</evidence>
<dbReference type="RefSeq" id="XP_026546290.1">
    <property type="nucleotide sequence ID" value="XM_026690505.1"/>
</dbReference>
<evidence type="ECO:0000313" key="4">
    <source>
        <dbReference type="RefSeq" id="XP_026546295.1"/>
    </source>
</evidence>
<dbReference type="GO" id="GO:0016020">
    <property type="term" value="C:membrane"/>
    <property type="evidence" value="ECO:0007669"/>
    <property type="project" value="UniProtKB-SubCell"/>
</dbReference>